<proteinExistence type="predicted"/>
<comment type="caution">
    <text evidence="2">The sequence shown here is derived from an EMBL/GenBank/DDBJ whole genome shotgun (WGS) entry which is preliminary data.</text>
</comment>
<dbReference type="Gramene" id="Psat01G0408500-T1">
    <property type="protein sequence ID" value="KAI5446102.1"/>
    <property type="gene ID" value="KIW84_014085"/>
</dbReference>
<dbReference type="EMBL" id="JAMSHJ010000001">
    <property type="protein sequence ID" value="KAI5446102.1"/>
    <property type="molecule type" value="Genomic_DNA"/>
</dbReference>
<reference evidence="2 3" key="1">
    <citation type="journal article" date="2022" name="Nat. Genet.">
        <title>Improved pea reference genome and pan-genome highlight genomic features and evolutionary characteristics.</title>
        <authorList>
            <person name="Yang T."/>
            <person name="Liu R."/>
            <person name="Luo Y."/>
            <person name="Hu S."/>
            <person name="Wang D."/>
            <person name="Wang C."/>
            <person name="Pandey M.K."/>
            <person name="Ge S."/>
            <person name="Xu Q."/>
            <person name="Li N."/>
            <person name="Li G."/>
            <person name="Huang Y."/>
            <person name="Saxena R.K."/>
            <person name="Ji Y."/>
            <person name="Li M."/>
            <person name="Yan X."/>
            <person name="He Y."/>
            <person name="Liu Y."/>
            <person name="Wang X."/>
            <person name="Xiang C."/>
            <person name="Varshney R.K."/>
            <person name="Ding H."/>
            <person name="Gao S."/>
            <person name="Zong X."/>
        </authorList>
    </citation>
    <scope>NUCLEOTIDE SEQUENCE [LARGE SCALE GENOMIC DNA]</scope>
    <source>
        <strain evidence="2 3">cv. Zhongwan 6</strain>
    </source>
</reference>
<sequence length="164" mass="18640">MALQGVNLPLAFTGQEAIWQKVFKEKFNMSIYDLDDFFGGPAFLTWSRMGNLHRNVPAALKYIFPSAKITHLGNWFSVKSDPKWTCTYLLDAIDPLFVEIGKAFVEQQLQEYGRSSHIYNYDTFDENTPPVDDPEYISSLGATIFKGMQSGDCNTSKFALLSWD</sequence>
<gene>
    <name evidence="2" type="ORF">KIW84_014085</name>
</gene>
<dbReference type="Pfam" id="PF05089">
    <property type="entry name" value="NAGLU"/>
    <property type="match status" value="2"/>
</dbReference>
<dbReference type="AlphaFoldDB" id="A0A9D5GYY9"/>
<evidence type="ECO:0000259" key="1">
    <source>
        <dbReference type="Pfam" id="PF05089"/>
    </source>
</evidence>
<feature type="domain" description="Alpha-N-acetylglucosaminidase tim-barrel" evidence="1">
    <location>
        <begin position="1"/>
        <end position="53"/>
    </location>
</feature>
<keyword evidence="3" id="KW-1185">Reference proteome</keyword>
<name>A0A9D5GYY9_PEA</name>
<dbReference type="PANTHER" id="PTHR12872:SF3">
    <property type="entry name" value="ALPHA-N-ACETYLGLUCOSAMINIDASE"/>
    <property type="match status" value="1"/>
</dbReference>
<dbReference type="InterPro" id="IPR007781">
    <property type="entry name" value="NAGLU"/>
</dbReference>
<evidence type="ECO:0000313" key="2">
    <source>
        <dbReference type="EMBL" id="KAI5446102.1"/>
    </source>
</evidence>
<dbReference type="Proteomes" id="UP001058974">
    <property type="component" value="Chromosome 1"/>
</dbReference>
<evidence type="ECO:0000313" key="3">
    <source>
        <dbReference type="Proteomes" id="UP001058974"/>
    </source>
</evidence>
<dbReference type="InterPro" id="IPR024733">
    <property type="entry name" value="NAGLU_tim-barrel"/>
</dbReference>
<accession>A0A9D5GYY9</accession>
<dbReference type="Gene3D" id="3.20.20.80">
    <property type="entry name" value="Glycosidases"/>
    <property type="match status" value="2"/>
</dbReference>
<dbReference type="PANTHER" id="PTHR12872">
    <property type="entry name" value="ALPHA-N-ACETYLGLUCOSAMINIDASE"/>
    <property type="match status" value="1"/>
</dbReference>
<organism evidence="2 3">
    <name type="scientific">Pisum sativum</name>
    <name type="common">Garden pea</name>
    <name type="synonym">Lathyrus oleraceus</name>
    <dbReference type="NCBI Taxonomy" id="3888"/>
    <lineage>
        <taxon>Eukaryota</taxon>
        <taxon>Viridiplantae</taxon>
        <taxon>Streptophyta</taxon>
        <taxon>Embryophyta</taxon>
        <taxon>Tracheophyta</taxon>
        <taxon>Spermatophyta</taxon>
        <taxon>Magnoliopsida</taxon>
        <taxon>eudicotyledons</taxon>
        <taxon>Gunneridae</taxon>
        <taxon>Pentapetalae</taxon>
        <taxon>rosids</taxon>
        <taxon>fabids</taxon>
        <taxon>Fabales</taxon>
        <taxon>Fabaceae</taxon>
        <taxon>Papilionoideae</taxon>
        <taxon>50 kb inversion clade</taxon>
        <taxon>NPAAA clade</taxon>
        <taxon>Hologalegina</taxon>
        <taxon>IRL clade</taxon>
        <taxon>Fabeae</taxon>
        <taxon>Lathyrus</taxon>
    </lineage>
</organism>
<feature type="domain" description="Alpha-N-acetylglucosaminidase tim-barrel" evidence="1">
    <location>
        <begin position="56"/>
        <end position="163"/>
    </location>
</feature>
<protein>
    <recommendedName>
        <fullName evidence="1">Alpha-N-acetylglucosaminidase tim-barrel domain-containing protein</fullName>
    </recommendedName>
</protein>